<name>X1TZG7_9ZZZZ</name>
<protein>
    <submittedName>
        <fullName evidence="1">Uncharacterized protein</fullName>
    </submittedName>
</protein>
<dbReference type="EMBL" id="BARW01022203">
    <property type="protein sequence ID" value="GAI96766.1"/>
    <property type="molecule type" value="Genomic_DNA"/>
</dbReference>
<organism evidence="1">
    <name type="scientific">marine sediment metagenome</name>
    <dbReference type="NCBI Taxonomy" id="412755"/>
    <lineage>
        <taxon>unclassified sequences</taxon>
        <taxon>metagenomes</taxon>
        <taxon>ecological metagenomes</taxon>
    </lineage>
</organism>
<comment type="caution">
    <text evidence="1">The sequence shown here is derived from an EMBL/GenBank/DDBJ whole genome shotgun (WGS) entry which is preliminary data.</text>
</comment>
<sequence length="75" mass="8516">MSPEEALEDFREFADKVNIELGGSYVAGVLTPPPDWVGSVTEWSRHVQIEAAKRYLFWPEKFKLLPLSIRALVLA</sequence>
<accession>X1TZG7</accession>
<gene>
    <name evidence="1" type="ORF">S12H4_37131</name>
</gene>
<evidence type="ECO:0000313" key="1">
    <source>
        <dbReference type="EMBL" id="GAI96766.1"/>
    </source>
</evidence>
<proteinExistence type="predicted"/>
<dbReference type="AlphaFoldDB" id="X1TZG7"/>
<reference evidence="1" key="1">
    <citation type="journal article" date="2014" name="Front. Microbiol.">
        <title>High frequency of phylogenetically diverse reductive dehalogenase-homologous genes in deep subseafloor sedimentary metagenomes.</title>
        <authorList>
            <person name="Kawai M."/>
            <person name="Futagami T."/>
            <person name="Toyoda A."/>
            <person name="Takaki Y."/>
            <person name="Nishi S."/>
            <person name="Hori S."/>
            <person name="Arai W."/>
            <person name="Tsubouchi T."/>
            <person name="Morono Y."/>
            <person name="Uchiyama I."/>
            <person name="Ito T."/>
            <person name="Fujiyama A."/>
            <person name="Inagaki F."/>
            <person name="Takami H."/>
        </authorList>
    </citation>
    <scope>NUCLEOTIDE SEQUENCE</scope>
    <source>
        <strain evidence="1">Expedition CK06-06</strain>
    </source>
</reference>